<proteinExistence type="predicted"/>
<dbReference type="Proteomes" id="UP001207468">
    <property type="component" value="Unassembled WGS sequence"/>
</dbReference>
<accession>A0ACC0UMF6</accession>
<name>A0ACC0UMF6_9AGAM</name>
<dbReference type="EMBL" id="JAGFNK010000005">
    <property type="protein sequence ID" value="KAI9512861.1"/>
    <property type="molecule type" value="Genomic_DNA"/>
</dbReference>
<gene>
    <name evidence="1" type="ORF">F5148DRAFT_1160403</name>
</gene>
<reference evidence="1" key="1">
    <citation type="submission" date="2021-03" db="EMBL/GenBank/DDBJ databases">
        <title>Evolutionary priming and transition to the ectomycorrhizal habit in an iconic lineage of mushroom-forming fungi: is preadaptation a requirement?</title>
        <authorList>
            <consortium name="DOE Joint Genome Institute"/>
            <person name="Looney B.P."/>
            <person name="Miyauchi S."/>
            <person name="Morin E."/>
            <person name="Drula E."/>
            <person name="Courty P.E."/>
            <person name="Chicoki N."/>
            <person name="Fauchery L."/>
            <person name="Kohler A."/>
            <person name="Kuo A."/>
            <person name="LaButti K."/>
            <person name="Pangilinan J."/>
            <person name="Lipzen A."/>
            <person name="Riley R."/>
            <person name="Andreopoulos W."/>
            <person name="He G."/>
            <person name="Johnson J."/>
            <person name="Barry K.W."/>
            <person name="Grigoriev I.V."/>
            <person name="Nagy L."/>
            <person name="Hibbett D."/>
            <person name="Henrissat B."/>
            <person name="Matheny P.B."/>
            <person name="Labbe J."/>
            <person name="Martin A.F."/>
        </authorList>
    </citation>
    <scope>NUCLEOTIDE SEQUENCE</scope>
    <source>
        <strain evidence="1">BPL698</strain>
    </source>
</reference>
<protein>
    <submittedName>
        <fullName evidence="1">Uncharacterized protein</fullName>
    </submittedName>
</protein>
<organism evidence="1 2">
    <name type="scientific">Russula earlei</name>
    <dbReference type="NCBI Taxonomy" id="71964"/>
    <lineage>
        <taxon>Eukaryota</taxon>
        <taxon>Fungi</taxon>
        <taxon>Dikarya</taxon>
        <taxon>Basidiomycota</taxon>
        <taxon>Agaricomycotina</taxon>
        <taxon>Agaricomycetes</taxon>
        <taxon>Russulales</taxon>
        <taxon>Russulaceae</taxon>
        <taxon>Russula</taxon>
    </lineage>
</organism>
<comment type="caution">
    <text evidence="1">The sequence shown here is derived from an EMBL/GenBank/DDBJ whole genome shotgun (WGS) entry which is preliminary data.</text>
</comment>
<evidence type="ECO:0000313" key="1">
    <source>
        <dbReference type="EMBL" id="KAI9512861.1"/>
    </source>
</evidence>
<sequence>MNRIPAPPITEEWPDADFDLTDDGPLHALDPESDKDDVEDWDIEMDLGETGGARVRAVPARLVALPERIFHPPHQSFSIRPPLQHTLEEDDEEEEGVSTIKMDTLRPKVDPNPITPTTIDEDFESAFILPSDLTKLSLRPLSHQSSKNSLEWGDKDQTSSSSQSSDTYSTLEDDGELEGLVIPSALFESGTCGKQLAKILEMKKKAPAAEFIPKVATPDPEDDIEIGLVIDDDADFSPSRLLQNAQQHSSKRHSTSGAHSNNVPSRPPSVKPTRKTRTERTKSPIPPPPASSRQLQKIRLSPSPPPRAQPTRAHSYQALLSAPATNSSSFLAAKSGSLRGQKSHSGLKPASPPSSHKRLTRKASLSSLMEVSHSQVSGIEPSPSFVPSPVASTQFPRYDAPTASSRAKTHTSSTSRMRALEYNVPPTRPSTPSSNPVALRLTMPTSSSRLKARPPISTVFPPSSSVTPRATSPVLPRPPSSLSLCSRSGTSSSNASTSAPKVLKKPRRQRLYGDGTELDAFEDLPTNRDKESRFHIQPKAYGSRVVGTSRDRAIENKDSGMSVMRKKSTRTLSMGGSGPEVPPRTLKRTGRIELPTKLPTSDHSPPQKKVTSPLNPTWRKPTLIRNLGGPSAAKTVGEMRWNPHTLRWEGNDQALREFDAAMPPTRPALITHLTGSSVGSPAGSFASGARRVGNMIFDPGRMCWISTLSPEDEEPDVFADLADDEEDTTVWEAHGGTIRAAPSWNSSSLISETSSSAASSRIESPVSTRSRAQSLSDSGSERGSRASMVYDVDDTFLETCRLAEERHRQEMRGWKGKHGNSFSPNCRSYLYEIRALATRKY</sequence>
<evidence type="ECO:0000313" key="2">
    <source>
        <dbReference type="Proteomes" id="UP001207468"/>
    </source>
</evidence>
<keyword evidence="2" id="KW-1185">Reference proteome</keyword>